<feature type="repeat" description="ANK" evidence="4">
    <location>
        <begin position="262"/>
        <end position="294"/>
    </location>
</feature>
<feature type="repeat" description="ANK" evidence="4">
    <location>
        <begin position="196"/>
        <end position="228"/>
    </location>
</feature>
<evidence type="ECO:0000256" key="3">
    <source>
        <dbReference type="ARBA" id="ARBA00023043"/>
    </source>
</evidence>
<dbReference type="InterPro" id="IPR036036">
    <property type="entry name" value="SOCS_box-like_dom_sf"/>
</dbReference>
<dbReference type="SMART" id="SM00969">
    <property type="entry name" value="SOCS_box"/>
    <property type="match status" value="1"/>
</dbReference>
<dbReference type="FunFam" id="1.10.750.20:FF:000001">
    <property type="entry name" value="Ankyrin repeat and SOCS box containing 1"/>
    <property type="match status" value="1"/>
</dbReference>
<feature type="repeat" description="ANK" evidence="4">
    <location>
        <begin position="435"/>
        <end position="467"/>
    </location>
</feature>
<gene>
    <name evidence="6" type="ORF">COCON_G00015760</name>
</gene>
<dbReference type="EMBL" id="JAFJMO010000001">
    <property type="protein sequence ID" value="KAJ8288917.1"/>
    <property type="molecule type" value="Genomic_DNA"/>
</dbReference>
<evidence type="ECO:0000313" key="7">
    <source>
        <dbReference type="Proteomes" id="UP001152803"/>
    </source>
</evidence>
<dbReference type="Pfam" id="PF12796">
    <property type="entry name" value="Ank_2"/>
    <property type="match status" value="4"/>
</dbReference>
<evidence type="ECO:0000256" key="4">
    <source>
        <dbReference type="PROSITE-ProRule" id="PRU00023"/>
    </source>
</evidence>
<dbReference type="PANTHER" id="PTHR24166">
    <property type="entry name" value="ROLLING PEBBLES, ISOFORM B"/>
    <property type="match status" value="1"/>
</dbReference>
<evidence type="ECO:0000313" key="6">
    <source>
        <dbReference type="EMBL" id="KAJ8288917.1"/>
    </source>
</evidence>
<evidence type="ECO:0000256" key="1">
    <source>
        <dbReference type="ARBA" id="ARBA00004906"/>
    </source>
</evidence>
<dbReference type="PROSITE" id="PS50088">
    <property type="entry name" value="ANK_REPEAT"/>
    <property type="match status" value="8"/>
</dbReference>
<accession>A0A9Q1E3G5</accession>
<dbReference type="Pfam" id="PF00023">
    <property type="entry name" value="Ank"/>
    <property type="match status" value="1"/>
</dbReference>
<dbReference type="PROSITE" id="PS50225">
    <property type="entry name" value="SOCS"/>
    <property type="match status" value="1"/>
</dbReference>
<keyword evidence="7" id="KW-1185">Reference proteome</keyword>
<dbReference type="InterPro" id="IPR036770">
    <property type="entry name" value="Ankyrin_rpt-contain_sf"/>
</dbReference>
<dbReference type="Pfam" id="PF07525">
    <property type="entry name" value="SOCS_box"/>
    <property type="match status" value="1"/>
</dbReference>
<dbReference type="InterPro" id="IPR050889">
    <property type="entry name" value="Dendritic_Spine_Reg/Scaffold"/>
</dbReference>
<dbReference type="PANTHER" id="PTHR24166:SF48">
    <property type="entry name" value="PROTEIN VAPYRIN"/>
    <property type="match status" value="1"/>
</dbReference>
<feature type="repeat" description="ANK" evidence="4">
    <location>
        <begin position="465"/>
        <end position="494"/>
    </location>
</feature>
<evidence type="ECO:0000259" key="5">
    <source>
        <dbReference type="PROSITE" id="PS50225"/>
    </source>
</evidence>
<dbReference type="InterPro" id="IPR001496">
    <property type="entry name" value="SOCS_box"/>
</dbReference>
<feature type="repeat" description="ANK" evidence="4">
    <location>
        <begin position="295"/>
        <end position="327"/>
    </location>
</feature>
<dbReference type="Proteomes" id="UP001152803">
    <property type="component" value="Unassembled WGS sequence"/>
</dbReference>
<dbReference type="SUPFAM" id="SSF158235">
    <property type="entry name" value="SOCS box-like"/>
    <property type="match status" value="1"/>
</dbReference>
<dbReference type="SMART" id="SM00248">
    <property type="entry name" value="ANK"/>
    <property type="match status" value="10"/>
</dbReference>
<dbReference type="InterPro" id="IPR002110">
    <property type="entry name" value="Ankyrin_rpt"/>
</dbReference>
<organism evidence="6 7">
    <name type="scientific">Conger conger</name>
    <name type="common">Conger eel</name>
    <name type="synonym">Muraena conger</name>
    <dbReference type="NCBI Taxonomy" id="82655"/>
    <lineage>
        <taxon>Eukaryota</taxon>
        <taxon>Metazoa</taxon>
        <taxon>Chordata</taxon>
        <taxon>Craniata</taxon>
        <taxon>Vertebrata</taxon>
        <taxon>Euteleostomi</taxon>
        <taxon>Actinopterygii</taxon>
        <taxon>Neopterygii</taxon>
        <taxon>Teleostei</taxon>
        <taxon>Anguilliformes</taxon>
        <taxon>Congridae</taxon>
        <taxon>Conger</taxon>
    </lineage>
</organism>
<dbReference type="GO" id="GO:0035556">
    <property type="term" value="P:intracellular signal transduction"/>
    <property type="evidence" value="ECO:0007669"/>
    <property type="project" value="InterPro"/>
</dbReference>
<comment type="caution">
    <text evidence="6">The sequence shown here is derived from an EMBL/GenBank/DDBJ whole genome shotgun (WGS) entry which is preliminary data.</text>
</comment>
<dbReference type="SMART" id="SM00253">
    <property type="entry name" value="SOCS"/>
    <property type="match status" value="1"/>
</dbReference>
<feature type="domain" description="SOCS box" evidence="5">
    <location>
        <begin position="602"/>
        <end position="665"/>
    </location>
</feature>
<dbReference type="Gene3D" id="1.25.40.20">
    <property type="entry name" value="Ankyrin repeat-containing domain"/>
    <property type="match status" value="2"/>
</dbReference>
<proteinExistence type="predicted"/>
<dbReference type="SUPFAM" id="SSF48403">
    <property type="entry name" value="Ankyrin repeat"/>
    <property type="match status" value="1"/>
</dbReference>
<comment type="pathway">
    <text evidence="1">Protein modification; protein ubiquitination.</text>
</comment>
<protein>
    <recommendedName>
        <fullName evidence="5">SOCS box domain-containing protein</fullName>
    </recommendedName>
</protein>
<evidence type="ECO:0000256" key="2">
    <source>
        <dbReference type="ARBA" id="ARBA00022737"/>
    </source>
</evidence>
<reference evidence="6" key="1">
    <citation type="journal article" date="2023" name="Science">
        <title>Genome structures resolve the early diversification of teleost fishes.</title>
        <authorList>
            <person name="Parey E."/>
            <person name="Louis A."/>
            <person name="Montfort J."/>
            <person name="Bouchez O."/>
            <person name="Roques C."/>
            <person name="Iampietro C."/>
            <person name="Lluch J."/>
            <person name="Castinel A."/>
            <person name="Donnadieu C."/>
            <person name="Desvignes T."/>
            <person name="Floi Bucao C."/>
            <person name="Jouanno E."/>
            <person name="Wen M."/>
            <person name="Mejri S."/>
            <person name="Dirks R."/>
            <person name="Jansen H."/>
            <person name="Henkel C."/>
            <person name="Chen W.J."/>
            <person name="Zahm M."/>
            <person name="Cabau C."/>
            <person name="Klopp C."/>
            <person name="Thompson A.W."/>
            <person name="Robinson-Rechavi M."/>
            <person name="Braasch I."/>
            <person name="Lecointre G."/>
            <person name="Bobe J."/>
            <person name="Postlethwait J.H."/>
            <person name="Berthelot C."/>
            <person name="Roest Crollius H."/>
            <person name="Guiguen Y."/>
        </authorList>
    </citation>
    <scope>NUCLEOTIDE SEQUENCE</scope>
    <source>
        <strain evidence="6">Concon-B</strain>
    </source>
</reference>
<dbReference type="PROSITE" id="PS50297">
    <property type="entry name" value="ANK_REP_REGION"/>
    <property type="match status" value="7"/>
</dbReference>
<dbReference type="OrthoDB" id="539213at2759"/>
<keyword evidence="2" id="KW-0677">Repeat</keyword>
<feature type="repeat" description="ANK" evidence="4">
    <location>
        <begin position="393"/>
        <end position="425"/>
    </location>
</feature>
<feature type="repeat" description="ANK" evidence="4">
    <location>
        <begin position="328"/>
        <end position="360"/>
    </location>
</feature>
<sequence length="670" mass="72942">MAASSVTTSGSLLGFEDYSFYSNLSDEELIHLAIERSLTDTHPSAVSDSTTGIFASQSLNSVPRNPILPPPQNVQPPANPPCGTNDFLQCKNTDDATKSYSFVTGGGERSVAWRRYDGSLYVTREPVEDSHSIVTAIRSGDVKTVSDLASSSAKSLLLENKDGWIPLHEAAYYDQVECLKVLLKAQPTSLDKRTLFEQTALLLAVARENTACVQYLLEKGADPEIASKNKDTPLYKACEMENVEIVALILKFGGGVNQRCIQGWTALHEAVCRNNIEICKMLVAAGATVNPPDMYGITPLFVAAQSGRVEALCFLIENGADVNSQAADGATALFEASKNGHKDVVEILLSHNADANRPAKSGLLPLHIAADRGQDEIVSLLMPATSRARLRRSGISPLHLAAEKNQDDVLEVLIQAGFDVNAKLSHDRSIMHEDRRSTALYFAVANDNVEATTMLLEAGADPNLDTLNPLLVAVRQGCVETLVLLVEHGADVNAPIPTYPTTFPSSVMFCVRYLPLLKYLMDRGCDALACFRCQYGSNPHPPIDAPLSRGTEGLSGGAPGDGPTKTPIQFCEMLCSPSVSSWAGPVIDLLLDYVGNVQLCARLTEHLDSHEDWAVIKEKSKLPRPLMHLCRQTIRTQMGIQRLKHLGTLPLPGQLIKYMSNDRTREEYLY</sequence>
<name>A0A9Q1E3G5_CONCO</name>
<feature type="repeat" description="ANK" evidence="4">
    <location>
        <begin position="361"/>
        <end position="393"/>
    </location>
</feature>
<dbReference type="Gene3D" id="1.10.750.20">
    <property type="entry name" value="SOCS box"/>
    <property type="match status" value="1"/>
</dbReference>
<dbReference type="PRINTS" id="PR01415">
    <property type="entry name" value="ANKYRIN"/>
</dbReference>
<keyword evidence="3 4" id="KW-0040">ANK repeat</keyword>
<dbReference type="AlphaFoldDB" id="A0A9Q1E3G5"/>